<gene>
    <name evidence="2" type="ORF">NA57DRAFT_74609</name>
</gene>
<reference evidence="2" key="1">
    <citation type="journal article" date="2020" name="Stud. Mycol.">
        <title>101 Dothideomycetes genomes: a test case for predicting lifestyles and emergence of pathogens.</title>
        <authorList>
            <person name="Haridas S."/>
            <person name="Albert R."/>
            <person name="Binder M."/>
            <person name="Bloem J."/>
            <person name="Labutti K."/>
            <person name="Salamov A."/>
            <person name="Andreopoulos B."/>
            <person name="Baker S."/>
            <person name="Barry K."/>
            <person name="Bills G."/>
            <person name="Bluhm B."/>
            <person name="Cannon C."/>
            <person name="Castanera R."/>
            <person name="Culley D."/>
            <person name="Daum C."/>
            <person name="Ezra D."/>
            <person name="Gonzalez J."/>
            <person name="Henrissat B."/>
            <person name="Kuo A."/>
            <person name="Liang C."/>
            <person name="Lipzen A."/>
            <person name="Lutzoni F."/>
            <person name="Magnuson J."/>
            <person name="Mondo S."/>
            <person name="Nolan M."/>
            <person name="Ohm R."/>
            <person name="Pangilinan J."/>
            <person name="Park H.-J."/>
            <person name="Ramirez L."/>
            <person name="Alfaro M."/>
            <person name="Sun H."/>
            <person name="Tritt A."/>
            <person name="Yoshinaga Y."/>
            <person name="Zwiers L.-H."/>
            <person name="Turgeon B."/>
            <person name="Goodwin S."/>
            <person name="Spatafora J."/>
            <person name="Crous P."/>
            <person name="Grigoriev I."/>
        </authorList>
    </citation>
    <scope>NUCLEOTIDE SEQUENCE</scope>
    <source>
        <strain evidence="2">CBS 133067</strain>
    </source>
</reference>
<accession>A0A9P4IFX7</accession>
<evidence type="ECO:0000259" key="1">
    <source>
        <dbReference type="Pfam" id="PF20150"/>
    </source>
</evidence>
<evidence type="ECO:0000313" key="2">
    <source>
        <dbReference type="EMBL" id="KAF2101016.1"/>
    </source>
</evidence>
<dbReference type="InterPro" id="IPR045518">
    <property type="entry name" value="2EXR"/>
</dbReference>
<sequence length="273" mass="31036">MATVARGSIGQLKASRNLRKRAPVNYCEESDGEQSEGEVYAPIVKKSRTRTTKAPATREHFPFLSLPAELRNMIYDLAFPVPEDVSLEYMTHLRRRCARASNFAPGHTGLLRVNRQIFAEAAPLLYRANFVFDDMKAMFQFLVNIGPCKSQFIQRIIIQDLRSTSDLNCHAAFTLLRGLPNLRDLVLSYPYISTESSLYRSPSALATRFYSIAAHWMEEVARKSGRYDAAVDIIDISRHVKRASVSRLMTDEEHSQCLSGFTQTLRGHLHNHR</sequence>
<dbReference type="Proteomes" id="UP000799772">
    <property type="component" value="Unassembled WGS sequence"/>
</dbReference>
<name>A0A9P4IFX7_9PEZI</name>
<evidence type="ECO:0000313" key="3">
    <source>
        <dbReference type="Proteomes" id="UP000799772"/>
    </source>
</evidence>
<dbReference type="PANTHER" id="PTHR42085">
    <property type="entry name" value="F-BOX DOMAIN-CONTAINING PROTEIN"/>
    <property type="match status" value="1"/>
</dbReference>
<dbReference type="InterPro" id="IPR038883">
    <property type="entry name" value="AN11006-like"/>
</dbReference>
<dbReference type="AlphaFoldDB" id="A0A9P4IFX7"/>
<keyword evidence="3" id="KW-1185">Reference proteome</keyword>
<dbReference type="PANTHER" id="PTHR42085:SF8">
    <property type="entry name" value="F-BOX DOMAIN-CONTAINING PROTEIN"/>
    <property type="match status" value="1"/>
</dbReference>
<feature type="domain" description="2EXR" evidence="1">
    <location>
        <begin position="62"/>
        <end position="132"/>
    </location>
</feature>
<dbReference type="Pfam" id="PF20150">
    <property type="entry name" value="2EXR"/>
    <property type="match status" value="1"/>
</dbReference>
<dbReference type="OrthoDB" id="5397846at2759"/>
<protein>
    <recommendedName>
        <fullName evidence="1">2EXR domain-containing protein</fullName>
    </recommendedName>
</protein>
<comment type="caution">
    <text evidence="2">The sequence shown here is derived from an EMBL/GenBank/DDBJ whole genome shotgun (WGS) entry which is preliminary data.</text>
</comment>
<dbReference type="EMBL" id="ML978124">
    <property type="protein sequence ID" value="KAF2101016.1"/>
    <property type="molecule type" value="Genomic_DNA"/>
</dbReference>
<organism evidence="2 3">
    <name type="scientific">Rhizodiscina lignyota</name>
    <dbReference type="NCBI Taxonomy" id="1504668"/>
    <lineage>
        <taxon>Eukaryota</taxon>
        <taxon>Fungi</taxon>
        <taxon>Dikarya</taxon>
        <taxon>Ascomycota</taxon>
        <taxon>Pezizomycotina</taxon>
        <taxon>Dothideomycetes</taxon>
        <taxon>Pleosporomycetidae</taxon>
        <taxon>Aulographales</taxon>
        <taxon>Rhizodiscinaceae</taxon>
        <taxon>Rhizodiscina</taxon>
    </lineage>
</organism>
<proteinExistence type="predicted"/>